<proteinExistence type="predicted"/>
<evidence type="ECO:0000259" key="2">
    <source>
        <dbReference type="Pfam" id="PF03807"/>
    </source>
</evidence>
<name>A0A2W2I0E5_9ACTN</name>
<dbReference type="InterPro" id="IPR036291">
    <property type="entry name" value="NAD(P)-bd_dom_sf"/>
</dbReference>
<sequence>MVIGFIGSGRIGATLARLSVNAGHSVVLSNSRGPETLSALVAGMGPHATAATSAEAAARGDIIVVSIPFGHYRDVPAEPTAGKVVIDVGNYYPKRDGTYAQLDGTTTSSELVAAHLPDARVVKAFNVIHFQDLADEGLPADHPERRALPIAGDDADAKKTVTELIDSFGFDVVDTGPLAEGRRFQPGTPAYLTRFTAAQLREALS</sequence>
<dbReference type="GO" id="GO:0016491">
    <property type="term" value="F:oxidoreductase activity"/>
    <property type="evidence" value="ECO:0007669"/>
    <property type="project" value="UniProtKB-KW"/>
</dbReference>
<evidence type="ECO:0000313" key="3">
    <source>
        <dbReference type="EMBL" id="PZG57115.1"/>
    </source>
</evidence>
<dbReference type="PANTHER" id="PTHR14239">
    <property type="entry name" value="DUDULIN-RELATED"/>
    <property type="match status" value="1"/>
</dbReference>
<keyword evidence="1" id="KW-0560">Oxidoreductase</keyword>
<organism evidence="3 4">
    <name type="scientific">Spongiactinospora gelatinilytica</name>
    <dbReference type="NCBI Taxonomy" id="2666298"/>
    <lineage>
        <taxon>Bacteria</taxon>
        <taxon>Bacillati</taxon>
        <taxon>Actinomycetota</taxon>
        <taxon>Actinomycetes</taxon>
        <taxon>Streptosporangiales</taxon>
        <taxon>Streptosporangiaceae</taxon>
        <taxon>Spongiactinospora</taxon>
    </lineage>
</organism>
<dbReference type="AlphaFoldDB" id="A0A2W2I0E5"/>
<dbReference type="Pfam" id="PF03807">
    <property type="entry name" value="F420_oxidored"/>
    <property type="match status" value="1"/>
</dbReference>
<dbReference type="EMBL" id="POUA01000001">
    <property type="protein sequence ID" value="PZG57115.1"/>
    <property type="molecule type" value="Genomic_DNA"/>
</dbReference>
<keyword evidence="4" id="KW-1185">Reference proteome</keyword>
<dbReference type="Gene3D" id="3.40.50.720">
    <property type="entry name" value="NAD(P)-binding Rossmann-like Domain"/>
    <property type="match status" value="1"/>
</dbReference>
<accession>A0A2W2I0E5</accession>
<dbReference type="Proteomes" id="UP000248544">
    <property type="component" value="Unassembled WGS sequence"/>
</dbReference>
<evidence type="ECO:0000313" key="4">
    <source>
        <dbReference type="Proteomes" id="UP000248544"/>
    </source>
</evidence>
<protein>
    <submittedName>
        <fullName evidence="3">NADP oxidoreductase</fullName>
    </submittedName>
</protein>
<dbReference type="InterPro" id="IPR051267">
    <property type="entry name" value="STEAP_metalloreductase"/>
</dbReference>
<dbReference type="PANTHER" id="PTHR14239:SF10">
    <property type="entry name" value="REDUCTASE"/>
    <property type="match status" value="1"/>
</dbReference>
<gene>
    <name evidence="3" type="ORF">C1I98_00135</name>
</gene>
<comment type="caution">
    <text evidence="3">The sequence shown here is derived from an EMBL/GenBank/DDBJ whole genome shotgun (WGS) entry which is preliminary data.</text>
</comment>
<evidence type="ECO:0000256" key="1">
    <source>
        <dbReference type="ARBA" id="ARBA00023002"/>
    </source>
</evidence>
<dbReference type="RefSeq" id="WP_111164985.1">
    <property type="nucleotide sequence ID" value="NZ_POUA01000001.1"/>
</dbReference>
<dbReference type="SUPFAM" id="SSF51735">
    <property type="entry name" value="NAD(P)-binding Rossmann-fold domains"/>
    <property type="match status" value="1"/>
</dbReference>
<feature type="domain" description="Pyrroline-5-carboxylate reductase catalytic N-terminal" evidence="2">
    <location>
        <begin position="3"/>
        <end position="91"/>
    </location>
</feature>
<reference evidence="3 4" key="1">
    <citation type="submission" date="2018-01" db="EMBL/GenBank/DDBJ databases">
        <title>Draft genome sequence of Sphaerisporangium sp. 7K107.</title>
        <authorList>
            <person name="Sahin N."/>
            <person name="Saygin H."/>
            <person name="Ay H."/>
        </authorList>
    </citation>
    <scope>NUCLEOTIDE SEQUENCE [LARGE SCALE GENOMIC DNA]</scope>
    <source>
        <strain evidence="3 4">7K107</strain>
    </source>
</reference>
<dbReference type="InterPro" id="IPR028939">
    <property type="entry name" value="P5C_Rdtase_cat_N"/>
</dbReference>